<name>A0A917B0A3_HALAA</name>
<comment type="catalytic activity">
    <reaction evidence="7">
        <text>shikimate + ATP = 3-phosphoshikimate + ADP + H(+)</text>
        <dbReference type="Rhea" id="RHEA:13121"/>
        <dbReference type="ChEBI" id="CHEBI:15378"/>
        <dbReference type="ChEBI" id="CHEBI:30616"/>
        <dbReference type="ChEBI" id="CHEBI:36208"/>
        <dbReference type="ChEBI" id="CHEBI:145989"/>
        <dbReference type="ChEBI" id="CHEBI:456216"/>
        <dbReference type="EC" id="2.7.1.71"/>
    </reaction>
</comment>
<evidence type="ECO:0000313" key="8">
    <source>
        <dbReference type="EMBL" id="GGF08142.1"/>
    </source>
</evidence>
<evidence type="ECO:0000256" key="2">
    <source>
        <dbReference type="ARBA" id="ARBA00022679"/>
    </source>
</evidence>
<feature type="binding site" evidence="7">
    <location>
        <begin position="9"/>
        <end position="14"/>
    </location>
    <ligand>
        <name>ATP</name>
        <dbReference type="ChEBI" id="CHEBI:30616"/>
    </ligand>
</feature>
<keyword evidence="4 7" id="KW-0418">Kinase</keyword>
<comment type="cofactor">
    <cofactor evidence="7">
        <name>Mg(2+)</name>
        <dbReference type="ChEBI" id="CHEBI:18420"/>
    </cofactor>
    <text evidence="7">Binds 1 Mg(2+) ion per subunit.</text>
</comment>
<dbReference type="AlphaFoldDB" id="A0A917B0A3"/>
<comment type="function">
    <text evidence="7">Catalyzes the specific phosphorylation of the 3-hydroxyl group of shikimic acid using ATP as a cosubstrate.</text>
</comment>
<dbReference type="SUPFAM" id="SSF52540">
    <property type="entry name" value="P-loop containing nucleoside triphosphate hydrolases"/>
    <property type="match status" value="1"/>
</dbReference>
<feature type="binding site" evidence="7">
    <location>
        <position position="112"/>
    </location>
    <ligand>
        <name>ATP</name>
        <dbReference type="ChEBI" id="CHEBI:30616"/>
    </ligand>
</feature>
<dbReference type="PRINTS" id="PR01100">
    <property type="entry name" value="SHIKIMTKNASE"/>
</dbReference>
<keyword evidence="9" id="KW-1185">Reference proteome</keyword>
<keyword evidence="7" id="KW-0460">Magnesium</keyword>
<dbReference type="InterPro" id="IPR027417">
    <property type="entry name" value="P-loop_NTPase"/>
</dbReference>
<reference evidence="8" key="1">
    <citation type="journal article" date="2014" name="Int. J. Syst. Evol. Microbiol.">
        <title>Complete genome sequence of Corynebacterium casei LMG S-19264T (=DSM 44701T), isolated from a smear-ripened cheese.</title>
        <authorList>
            <consortium name="US DOE Joint Genome Institute (JGI-PGF)"/>
            <person name="Walter F."/>
            <person name="Albersmeier A."/>
            <person name="Kalinowski J."/>
            <person name="Ruckert C."/>
        </authorList>
    </citation>
    <scope>NUCLEOTIDE SEQUENCE</scope>
    <source>
        <strain evidence="8">CGMCC 1.12153</strain>
    </source>
</reference>
<dbReference type="Gene3D" id="3.40.50.300">
    <property type="entry name" value="P-loop containing nucleotide triphosphate hydrolases"/>
    <property type="match status" value="1"/>
</dbReference>
<feature type="binding site" evidence="7">
    <location>
        <position position="13"/>
    </location>
    <ligand>
        <name>Mg(2+)</name>
        <dbReference type="ChEBI" id="CHEBI:18420"/>
    </ligand>
</feature>
<evidence type="ECO:0000256" key="3">
    <source>
        <dbReference type="ARBA" id="ARBA00022741"/>
    </source>
</evidence>
<feature type="binding site" evidence="7">
    <location>
        <position position="129"/>
    </location>
    <ligand>
        <name>substrate</name>
    </ligand>
</feature>
<evidence type="ECO:0000256" key="4">
    <source>
        <dbReference type="ARBA" id="ARBA00022777"/>
    </source>
</evidence>
<accession>A0A917B0A3</accession>
<dbReference type="RefSeq" id="WP_188375713.1">
    <property type="nucleotide sequence ID" value="NZ_BMEL01000001.1"/>
</dbReference>
<reference evidence="8" key="2">
    <citation type="submission" date="2020-09" db="EMBL/GenBank/DDBJ databases">
        <authorList>
            <person name="Sun Q."/>
            <person name="Zhou Y."/>
        </authorList>
    </citation>
    <scope>NUCLEOTIDE SEQUENCE</scope>
    <source>
        <strain evidence="8">CGMCC 1.12153</strain>
    </source>
</reference>
<feature type="binding site" evidence="7">
    <location>
        <position position="55"/>
    </location>
    <ligand>
        <name>substrate</name>
    </ligand>
</feature>
<gene>
    <name evidence="7 8" type="primary">aroK</name>
    <name evidence="8" type="ORF">GCM10010954_03220</name>
</gene>
<dbReference type="EMBL" id="BMEL01000001">
    <property type="protein sequence ID" value="GGF08142.1"/>
    <property type="molecule type" value="Genomic_DNA"/>
</dbReference>
<comment type="caution">
    <text evidence="8">The sequence shown here is derived from an EMBL/GenBank/DDBJ whole genome shotgun (WGS) entry which is preliminary data.</text>
</comment>
<dbReference type="CDD" id="cd00464">
    <property type="entry name" value="SK"/>
    <property type="match status" value="1"/>
</dbReference>
<feature type="binding site" evidence="7">
    <location>
        <position position="75"/>
    </location>
    <ligand>
        <name>substrate</name>
    </ligand>
</feature>
<comment type="pathway">
    <text evidence="7">Metabolic intermediate biosynthesis; chorismate biosynthesis; chorismate from D-erythrose 4-phosphate and phosphoenolpyruvate: step 5/7.</text>
</comment>
<dbReference type="HAMAP" id="MF_00109">
    <property type="entry name" value="Shikimate_kinase"/>
    <property type="match status" value="1"/>
</dbReference>
<dbReference type="GO" id="GO:0004765">
    <property type="term" value="F:shikimate kinase activity"/>
    <property type="evidence" value="ECO:0007669"/>
    <property type="project" value="UniProtKB-UniRule"/>
</dbReference>
<feature type="binding site" evidence="7">
    <location>
        <position position="31"/>
    </location>
    <ligand>
        <name>substrate</name>
    </ligand>
</feature>
<dbReference type="EC" id="2.7.1.71" evidence="7"/>
<dbReference type="GO" id="GO:0009073">
    <property type="term" value="P:aromatic amino acid family biosynthetic process"/>
    <property type="evidence" value="ECO:0007669"/>
    <property type="project" value="UniProtKB-KW"/>
</dbReference>
<proteinExistence type="inferred from homology"/>
<dbReference type="GO" id="GO:0000287">
    <property type="term" value="F:magnesium ion binding"/>
    <property type="evidence" value="ECO:0007669"/>
    <property type="project" value="UniProtKB-UniRule"/>
</dbReference>
<evidence type="ECO:0000256" key="1">
    <source>
        <dbReference type="ARBA" id="ARBA00022605"/>
    </source>
</evidence>
<keyword evidence="5 7" id="KW-0067">ATP-binding</keyword>
<dbReference type="PANTHER" id="PTHR21087:SF16">
    <property type="entry name" value="SHIKIMATE KINASE 1, CHLOROPLASTIC"/>
    <property type="match status" value="1"/>
</dbReference>
<keyword evidence="2 7" id="KW-0808">Transferase</keyword>
<protein>
    <recommendedName>
        <fullName evidence="7">Shikimate kinase</fullName>
        <shortName evidence="7">SK</shortName>
        <ecNumber evidence="7">2.7.1.71</ecNumber>
    </recommendedName>
</protein>
<keyword evidence="1 7" id="KW-0028">Amino-acid biosynthesis</keyword>
<keyword evidence="7" id="KW-0963">Cytoplasm</keyword>
<dbReference type="PANTHER" id="PTHR21087">
    <property type="entry name" value="SHIKIMATE KINASE"/>
    <property type="match status" value="1"/>
</dbReference>
<comment type="caution">
    <text evidence="7">Lacks conserved residue(s) required for the propagation of feature annotation.</text>
</comment>
<dbReference type="GO" id="GO:0005524">
    <property type="term" value="F:ATP binding"/>
    <property type="evidence" value="ECO:0007669"/>
    <property type="project" value="UniProtKB-UniRule"/>
</dbReference>
<evidence type="ECO:0000313" key="9">
    <source>
        <dbReference type="Proteomes" id="UP000660110"/>
    </source>
</evidence>
<organism evidence="8 9">
    <name type="scientific">Halobacillus andaensis</name>
    <dbReference type="NCBI Taxonomy" id="1176239"/>
    <lineage>
        <taxon>Bacteria</taxon>
        <taxon>Bacillati</taxon>
        <taxon>Bacillota</taxon>
        <taxon>Bacilli</taxon>
        <taxon>Bacillales</taxon>
        <taxon>Bacillaceae</taxon>
        <taxon>Halobacillus</taxon>
    </lineage>
</organism>
<comment type="subcellular location">
    <subcellularLocation>
        <location evidence="7">Cytoplasm</location>
    </subcellularLocation>
</comment>
<dbReference type="GO" id="GO:0005829">
    <property type="term" value="C:cytosol"/>
    <property type="evidence" value="ECO:0007669"/>
    <property type="project" value="TreeGrafter"/>
</dbReference>
<keyword evidence="7" id="KW-0479">Metal-binding</keyword>
<keyword evidence="6 7" id="KW-0057">Aromatic amino acid biosynthesis</keyword>
<dbReference type="Proteomes" id="UP000660110">
    <property type="component" value="Unassembled WGS sequence"/>
</dbReference>
<dbReference type="InterPro" id="IPR031322">
    <property type="entry name" value="Shikimate/glucono_kinase"/>
</dbReference>
<comment type="subunit">
    <text evidence="7">Monomer.</text>
</comment>
<comment type="similarity">
    <text evidence="7">Belongs to the shikimate kinase family.</text>
</comment>
<evidence type="ECO:0000256" key="5">
    <source>
        <dbReference type="ARBA" id="ARBA00022840"/>
    </source>
</evidence>
<dbReference type="GO" id="GO:0009423">
    <property type="term" value="P:chorismate biosynthetic process"/>
    <property type="evidence" value="ECO:0007669"/>
    <property type="project" value="UniProtKB-UniRule"/>
</dbReference>
<sequence>MIFLIGYMGSGKSTVARELSDKLNMPYIEMDEAIEQQQDMSIPQIFNKYGEAHFRKLETDLLKSLQAPVIVSTGGGVILASENQEILKKGTVIFLDAAFETIDERLSNDQDRPLWTNNREENRQRYEKRLPIYRSLASHVIQVDHKETTVIINEVLNCLKS</sequence>
<dbReference type="GO" id="GO:0008652">
    <property type="term" value="P:amino acid biosynthetic process"/>
    <property type="evidence" value="ECO:0007669"/>
    <property type="project" value="UniProtKB-KW"/>
</dbReference>
<evidence type="ECO:0000256" key="6">
    <source>
        <dbReference type="ARBA" id="ARBA00023141"/>
    </source>
</evidence>
<dbReference type="Pfam" id="PF01202">
    <property type="entry name" value="SKI"/>
    <property type="match status" value="1"/>
</dbReference>
<dbReference type="InterPro" id="IPR000623">
    <property type="entry name" value="Shikimate_kinase/TSH1"/>
</dbReference>
<evidence type="ECO:0000256" key="7">
    <source>
        <dbReference type="HAMAP-Rule" id="MF_00109"/>
    </source>
</evidence>
<keyword evidence="3 7" id="KW-0547">Nucleotide-binding</keyword>